<dbReference type="GO" id="GO:0005829">
    <property type="term" value="C:cytosol"/>
    <property type="evidence" value="ECO:0007669"/>
    <property type="project" value="TreeGrafter"/>
</dbReference>
<accession>A0A9D1DIN6</accession>
<dbReference type="Proteomes" id="UP000824239">
    <property type="component" value="Unassembled WGS sequence"/>
</dbReference>
<evidence type="ECO:0000313" key="2">
    <source>
        <dbReference type="Proteomes" id="UP000824239"/>
    </source>
</evidence>
<dbReference type="NCBIfam" id="TIGR01484">
    <property type="entry name" value="HAD-SF-IIB"/>
    <property type="match status" value="1"/>
</dbReference>
<dbReference type="InterPro" id="IPR023214">
    <property type="entry name" value="HAD_sf"/>
</dbReference>
<evidence type="ECO:0000313" key="1">
    <source>
        <dbReference type="EMBL" id="HIR51342.1"/>
    </source>
</evidence>
<sequence>MDIKLIGIDIDGTLLNSQGILTEATVAALQRAADRGIQVAFCTGRFCSEFSELLVQLPMVRYAVTCTGAEVLDLKTGQSLARRCLSNQQHRRLYELLRPFDSMIQIFSEFDQRIHNSAQALAHLERFCGPKLAEMIRSSHVAEEDLDAYVAAYPGSANKIHVFYADRAEKEKAMKQLREEPIFLSESAPLDLEAMPLGVDKGVGLRDLAEALGIRQQQVMAVGDSANDIAMLRYAAFGVAMGNASAEAKAAADYITASNDQDGLAQVVDDLLEGRI</sequence>
<organism evidence="1 2">
    <name type="scientific">Candidatus Avoscillospira avicola</name>
    <dbReference type="NCBI Taxonomy" id="2840706"/>
    <lineage>
        <taxon>Bacteria</taxon>
        <taxon>Bacillati</taxon>
        <taxon>Bacillota</taxon>
        <taxon>Clostridia</taxon>
        <taxon>Eubacteriales</taxon>
        <taxon>Oscillospiraceae</taxon>
        <taxon>Oscillospiraceae incertae sedis</taxon>
        <taxon>Candidatus Avoscillospira</taxon>
    </lineage>
</organism>
<dbReference type="PROSITE" id="PS01228">
    <property type="entry name" value="COF_1"/>
    <property type="match status" value="1"/>
</dbReference>
<reference evidence="1" key="2">
    <citation type="journal article" date="2021" name="PeerJ">
        <title>Extensive microbial diversity within the chicken gut microbiome revealed by metagenomics and culture.</title>
        <authorList>
            <person name="Gilroy R."/>
            <person name="Ravi A."/>
            <person name="Getino M."/>
            <person name="Pursley I."/>
            <person name="Horton D.L."/>
            <person name="Alikhan N.F."/>
            <person name="Baker D."/>
            <person name="Gharbi K."/>
            <person name="Hall N."/>
            <person name="Watson M."/>
            <person name="Adriaenssens E.M."/>
            <person name="Foster-Nyarko E."/>
            <person name="Jarju S."/>
            <person name="Secka A."/>
            <person name="Antonio M."/>
            <person name="Oren A."/>
            <person name="Chaudhuri R.R."/>
            <person name="La Ragione R."/>
            <person name="Hildebrand F."/>
            <person name="Pallen M.J."/>
        </authorList>
    </citation>
    <scope>NUCLEOTIDE SEQUENCE</scope>
    <source>
        <strain evidence="1">ChiBcec15-4380</strain>
    </source>
</reference>
<protein>
    <submittedName>
        <fullName evidence="1">HAD family phosphatase</fullName>
    </submittedName>
</protein>
<dbReference type="SFLD" id="SFLDS00003">
    <property type="entry name" value="Haloacid_Dehalogenase"/>
    <property type="match status" value="1"/>
</dbReference>
<dbReference type="NCBIfam" id="TIGR00099">
    <property type="entry name" value="Cof-subfamily"/>
    <property type="match status" value="1"/>
</dbReference>
<dbReference type="EMBL" id="DVHE01000067">
    <property type="protein sequence ID" value="HIR51342.1"/>
    <property type="molecule type" value="Genomic_DNA"/>
</dbReference>
<dbReference type="AlphaFoldDB" id="A0A9D1DIN6"/>
<comment type="caution">
    <text evidence="1">The sequence shown here is derived from an EMBL/GenBank/DDBJ whole genome shotgun (WGS) entry which is preliminary data.</text>
</comment>
<dbReference type="SFLD" id="SFLDG01140">
    <property type="entry name" value="C2.B:_Phosphomannomutase_and_P"/>
    <property type="match status" value="1"/>
</dbReference>
<dbReference type="SUPFAM" id="SSF56784">
    <property type="entry name" value="HAD-like"/>
    <property type="match status" value="1"/>
</dbReference>
<dbReference type="Gene3D" id="3.30.1240.10">
    <property type="match status" value="1"/>
</dbReference>
<dbReference type="PROSITE" id="PS01229">
    <property type="entry name" value="COF_2"/>
    <property type="match status" value="1"/>
</dbReference>
<dbReference type="GO" id="GO:0000287">
    <property type="term" value="F:magnesium ion binding"/>
    <property type="evidence" value="ECO:0007669"/>
    <property type="project" value="TreeGrafter"/>
</dbReference>
<dbReference type="InterPro" id="IPR006379">
    <property type="entry name" value="HAD-SF_hydro_IIB"/>
</dbReference>
<dbReference type="InterPro" id="IPR036412">
    <property type="entry name" value="HAD-like_sf"/>
</dbReference>
<reference evidence="1" key="1">
    <citation type="submission" date="2020-10" db="EMBL/GenBank/DDBJ databases">
        <authorList>
            <person name="Gilroy R."/>
        </authorList>
    </citation>
    <scope>NUCLEOTIDE SEQUENCE</scope>
    <source>
        <strain evidence="1">ChiBcec15-4380</strain>
    </source>
</reference>
<dbReference type="InterPro" id="IPR000150">
    <property type="entry name" value="Cof"/>
</dbReference>
<dbReference type="Pfam" id="PF08282">
    <property type="entry name" value="Hydrolase_3"/>
    <property type="match status" value="1"/>
</dbReference>
<dbReference type="GO" id="GO:0016791">
    <property type="term" value="F:phosphatase activity"/>
    <property type="evidence" value="ECO:0007669"/>
    <property type="project" value="UniProtKB-ARBA"/>
</dbReference>
<gene>
    <name evidence="1" type="ORF">IAA53_08705</name>
</gene>
<dbReference type="Gene3D" id="3.40.50.1000">
    <property type="entry name" value="HAD superfamily/HAD-like"/>
    <property type="match status" value="1"/>
</dbReference>
<name>A0A9D1DIN6_9FIRM</name>
<dbReference type="PANTHER" id="PTHR10000">
    <property type="entry name" value="PHOSPHOSERINE PHOSPHATASE"/>
    <property type="match status" value="1"/>
</dbReference>
<proteinExistence type="predicted"/>
<dbReference type="PANTHER" id="PTHR10000:SF8">
    <property type="entry name" value="HAD SUPERFAMILY HYDROLASE-LIKE, TYPE 3"/>
    <property type="match status" value="1"/>
</dbReference>